<evidence type="ECO:0000313" key="6">
    <source>
        <dbReference type="EMBL" id="SEM34521.1"/>
    </source>
</evidence>
<gene>
    <name evidence="6" type="ORF">SAMN05216431_101167</name>
</gene>
<comment type="caution">
    <text evidence="6">The sequence shown here is derived from an EMBL/GenBank/DDBJ whole genome shotgun (WGS) entry which is preliminary data.</text>
</comment>
<dbReference type="Proteomes" id="UP000182089">
    <property type="component" value="Unassembled WGS sequence"/>
</dbReference>
<reference evidence="6 7" key="1">
    <citation type="submission" date="2016-10" db="EMBL/GenBank/DDBJ databases">
        <authorList>
            <person name="Varghese N."/>
            <person name="Submissions S."/>
        </authorList>
    </citation>
    <scope>NUCLEOTIDE SEQUENCE [LARGE SCALE GENOMIC DNA]</scope>
    <source>
        <strain evidence="6 7">WC1T17</strain>
    </source>
</reference>
<feature type="coiled-coil region" evidence="4">
    <location>
        <begin position="390"/>
        <end position="456"/>
    </location>
</feature>
<dbReference type="PANTHER" id="PTHR32114">
    <property type="entry name" value="ABC TRANSPORTER ABCH.3"/>
    <property type="match status" value="1"/>
</dbReference>
<feature type="coiled-coil region" evidence="4">
    <location>
        <begin position="645"/>
        <end position="847"/>
    </location>
</feature>
<organism evidence="6 7">
    <name type="scientific">Ligilactobacillus ruminis</name>
    <dbReference type="NCBI Taxonomy" id="1623"/>
    <lineage>
        <taxon>Bacteria</taxon>
        <taxon>Bacillati</taxon>
        <taxon>Bacillota</taxon>
        <taxon>Bacilli</taxon>
        <taxon>Lactobacillales</taxon>
        <taxon>Lactobacillaceae</taxon>
        <taxon>Ligilactobacillus</taxon>
    </lineage>
</organism>
<dbReference type="InterPro" id="IPR027417">
    <property type="entry name" value="P-loop_NTPase"/>
</dbReference>
<evidence type="ECO:0000313" key="7">
    <source>
        <dbReference type="Proteomes" id="UP000182089"/>
    </source>
</evidence>
<protein>
    <recommendedName>
        <fullName evidence="3">Nuclease SbcCD subunit C</fullName>
    </recommendedName>
</protein>
<dbReference type="Pfam" id="PF13476">
    <property type="entry name" value="AAA_23"/>
    <property type="match status" value="1"/>
</dbReference>
<dbReference type="Gene3D" id="3.40.50.300">
    <property type="entry name" value="P-loop containing nucleotide triphosphate hydrolases"/>
    <property type="match status" value="2"/>
</dbReference>
<feature type="domain" description="Rad50/SbcC-type AAA" evidence="5">
    <location>
        <begin position="5"/>
        <end position="207"/>
    </location>
</feature>
<dbReference type="SUPFAM" id="SSF52540">
    <property type="entry name" value="P-loop containing nucleoside triphosphate hydrolases"/>
    <property type="match status" value="2"/>
</dbReference>
<comment type="similarity">
    <text evidence="1">Belongs to the SMC family. SbcC subfamily.</text>
</comment>
<accession>A0ABY1A976</accession>
<keyword evidence="6" id="KW-0378">Hydrolase</keyword>
<keyword evidence="6" id="KW-0540">Nuclease</keyword>
<keyword evidence="4" id="KW-0175">Coiled coil</keyword>
<sequence>MKPLKLSLKNFGPYEKAQVDFSQLESPFLITGATGSGKTTLFEAMEFALYGVSRGKTIKETISNFAPKGSLMQVNFCFEHQSKAYEVQRSYKLTQKGDLSYDNKTSYFKRLVDNTTLANKTQNINDEIKRLLNIDATQFRQIVMLQQGEFSAFLKANRNDKEELFRKAFGTNIYQLWTQKVKQRFDEDSQVLKEQQVQLNQLFKQLQFNDSLQEKAAELLTPAEKNKTNIVDILQLLALIEEQTALWQADIAQLNKKKSAQEQERDLAQNQLGKQTSINQRLQNQAALLKEQAALREQAPSMQQKEALLNQLNFAKENQSLWERYHDNSGQAEQAKKQAQLLKEQLAQMEQTSQILAAENQSLANKLPQIKQMQQQLTLLNSKLDEFDHYEQAKLENKHLLDLAKQEQAKYQDTQNKLVELKQVREKLEQKQAALLDEAELLRKKNKQELAQQTLRTGVANFSRQRQALKQVNDLLAQKFPEYQAAKENEQKTLQLWRELEQQYTANISAELAQNLADNTPCPVCGSTTHPHLAQAIPGKISKNDVNQAKQRADQAWKNKNEIEANFLETKQRQTEKSADLALAKDQLKQMGYVSFAQAKEALQLGQETLLSLEESYQANAKQKQVLLDQLALTMGKEDKLTQSLSAMQAKLMQIETKKAQAEAQLAEIAARIPQEFTNKAQLEAKIKQLHQEIASFESEHKAKQKQWQDLQTDIEVAKSKQANLKTLAQNALENAQKSKELLQEALRKNALTWDELAQLYQALDQRQTLLDSLKEYQSHVQTIENQLALLASELKDEHFVNTTELEQKIAAFKAEIDQLQGKESNLKALLKQNKQIENQIGTLNEALNDRYQKLGELKQLNDIMSGLGNKTSGSGSRSKVSLERYILREYFKKALRVANPELRKMTNGRYELKMHSLDDNNQGFEIDVLDNYMNETRSSDRLSGGETFEVSLALALAISKVIQAQAGGVEIDALFIDEGFGTLDKEHVEHTVEVLQHLGQAHQMVGVISHLDELKEALNMQLQITPEGNGRSTVAVVAQ</sequence>
<evidence type="ECO:0000256" key="2">
    <source>
        <dbReference type="ARBA" id="ARBA00011322"/>
    </source>
</evidence>
<name>A0ABY1A976_9LACO</name>
<dbReference type="InterPro" id="IPR038729">
    <property type="entry name" value="Rad50/SbcC_AAA"/>
</dbReference>
<dbReference type="PANTHER" id="PTHR32114:SF2">
    <property type="entry name" value="ABC TRANSPORTER ABCH.3"/>
    <property type="match status" value="1"/>
</dbReference>
<dbReference type="GO" id="GO:0004527">
    <property type="term" value="F:exonuclease activity"/>
    <property type="evidence" value="ECO:0007669"/>
    <property type="project" value="UniProtKB-KW"/>
</dbReference>
<dbReference type="EMBL" id="FOCC01000001">
    <property type="protein sequence ID" value="SEM34521.1"/>
    <property type="molecule type" value="Genomic_DNA"/>
</dbReference>
<dbReference type="Pfam" id="PF13558">
    <property type="entry name" value="SbcC_Walker_B"/>
    <property type="match status" value="1"/>
</dbReference>
<feature type="coiled-coil region" evidence="4">
    <location>
        <begin position="332"/>
        <end position="366"/>
    </location>
</feature>
<feature type="coiled-coil region" evidence="4">
    <location>
        <begin position="251"/>
        <end position="299"/>
    </location>
</feature>
<comment type="subunit">
    <text evidence="2">Heterodimer of SbcC and SbcD.</text>
</comment>
<proteinExistence type="inferred from homology"/>
<evidence type="ECO:0000256" key="4">
    <source>
        <dbReference type="SAM" id="Coils"/>
    </source>
</evidence>
<evidence type="ECO:0000256" key="1">
    <source>
        <dbReference type="ARBA" id="ARBA00006930"/>
    </source>
</evidence>
<keyword evidence="6" id="KW-0269">Exonuclease</keyword>
<evidence type="ECO:0000259" key="5">
    <source>
        <dbReference type="Pfam" id="PF13476"/>
    </source>
</evidence>
<evidence type="ECO:0000256" key="3">
    <source>
        <dbReference type="ARBA" id="ARBA00013368"/>
    </source>
</evidence>